<dbReference type="InterPro" id="IPR029044">
    <property type="entry name" value="Nucleotide-diphossugar_trans"/>
</dbReference>
<keyword evidence="3" id="KW-1185">Reference proteome</keyword>
<dbReference type="Gene3D" id="3.90.550.10">
    <property type="entry name" value="Spore Coat Polysaccharide Biosynthesis Protein SpsA, Chain A"/>
    <property type="match status" value="2"/>
</dbReference>
<accession>A0A2A9E2D1</accession>
<dbReference type="CDD" id="cd04184">
    <property type="entry name" value="GT2_RfbC_Mx_like"/>
    <property type="match status" value="1"/>
</dbReference>
<evidence type="ECO:0000313" key="2">
    <source>
        <dbReference type="EMBL" id="PFG32515.1"/>
    </source>
</evidence>
<dbReference type="Pfam" id="PF00535">
    <property type="entry name" value="Glycos_transf_2"/>
    <property type="match status" value="1"/>
</dbReference>
<protein>
    <submittedName>
        <fullName evidence="2">Glycosyltransferase involved in cell wall biosynthesis</fullName>
    </submittedName>
</protein>
<sequence>MTEAPFFSVVTPVYNPPVDVLIEMIQSVREQSFQDWELILVDDVSPDPQVREVLRRAAAEDSRLVVIEREVNGHIVKASNDGIERARGQFVVLVDHDDLLEPHAFRVMVEAIQAHPEVDYLYSDEDKLDDKGNFYDAFRKPDWSPERLRGQMYTSHLSVLRTSVVKAVGAFHEGFDGSQDHDLVLRVTEQAREVVHVPEVLYHWRVVPGSAAGDPDAKPYAWIAGRKAVQAHIDRVGIRGEVSFGRGTGTYRIDRHLDEDVLLSVVIPTRGGEGLVWGERRCFVVDAVRSVVERGGHDNVEVVVVYDTSTPAHVLEELRGLGVRRLTLVEYAKPFNFSEKCNIGVAASFGSVVLLLNDDIEISSPGFLPQLAAPLFESGVGATGARLLFPDNTIQHAGLVFYGNDYAHAFHRVPGDDYGPFTALTVNREVSALTGACLAMLRTTYDHVGGMAESLPVNYNDVDLSFKIRREGLRLVWLNEPTAYHFESQTRVAVVHPWEHEIMKRRWFGPDDDAYLPEVR</sequence>
<name>A0A2A9E2D1_9MICO</name>
<dbReference type="RefSeq" id="WP_098453873.1">
    <property type="nucleotide sequence ID" value="NZ_PDJG01000001.1"/>
</dbReference>
<keyword evidence="2" id="KW-0808">Transferase</keyword>
<dbReference type="AlphaFoldDB" id="A0A2A9E2D1"/>
<dbReference type="Pfam" id="PF13641">
    <property type="entry name" value="Glyco_tranf_2_3"/>
    <property type="match status" value="1"/>
</dbReference>
<dbReference type="Proteomes" id="UP000225548">
    <property type="component" value="Unassembled WGS sequence"/>
</dbReference>
<dbReference type="OrthoDB" id="7615426at2"/>
<dbReference type="PANTHER" id="PTHR43179">
    <property type="entry name" value="RHAMNOSYLTRANSFERASE WBBL"/>
    <property type="match status" value="1"/>
</dbReference>
<organism evidence="2 3">
    <name type="scientific">Sanguibacter antarcticus</name>
    <dbReference type="NCBI Taxonomy" id="372484"/>
    <lineage>
        <taxon>Bacteria</taxon>
        <taxon>Bacillati</taxon>
        <taxon>Actinomycetota</taxon>
        <taxon>Actinomycetes</taxon>
        <taxon>Micrococcales</taxon>
        <taxon>Sanguibacteraceae</taxon>
        <taxon>Sanguibacter</taxon>
    </lineage>
</organism>
<dbReference type="PANTHER" id="PTHR43179:SF7">
    <property type="entry name" value="RHAMNOSYLTRANSFERASE WBBL"/>
    <property type="match status" value="1"/>
</dbReference>
<gene>
    <name evidence="2" type="ORF">ATL42_0355</name>
</gene>
<comment type="caution">
    <text evidence="2">The sequence shown here is derived from an EMBL/GenBank/DDBJ whole genome shotgun (WGS) entry which is preliminary data.</text>
</comment>
<feature type="domain" description="Glycosyltransferase 2-like" evidence="1">
    <location>
        <begin position="8"/>
        <end position="121"/>
    </location>
</feature>
<dbReference type="GO" id="GO:0016757">
    <property type="term" value="F:glycosyltransferase activity"/>
    <property type="evidence" value="ECO:0007669"/>
    <property type="project" value="UniProtKB-KW"/>
</dbReference>
<evidence type="ECO:0000259" key="1">
    <source>
        <dbReference type="Pfam" id="PF00535"/>
    </source>
</evidence>
<reference evidence="2 3" key="1">
    <citation type="submission" date="2017-10" db="EMBL/GenBank/DDBJ databases">
        <title>Sequencing the genomes of 1000 actinobacteria strains.</title>
        <authorList>
            <person name="Klenk H.-P."/>
        </authorList>
    </citation>
    <scope>NUCLEOTIDE SEQUENCE [LARGE SCALE GENOMIC DNA]</scope>
    <source>
        <strain evidence="2 3">DSM 18966</strain>
    </source>
</reference>
<dbReference type="SUPFAM" id="SSF53448">
    <property type="entry name" value="Nucleotide-diphospho-sugar transferases"/>
    <property type="match status" value="2"/>
</dbReference>
<dbReference type="InterPro" id="IPR001173">
    <property type="entry name" value="Glyco_trans_2-like"/>
</dbReference>
<proteinExistence type="predicted"/>
<dbReference type="EMBL" id="PDJG01000001">
    <property type="protein sequence ID" value="PFG32515.1"/>
    <property type="molecule type" value="Genomic_DNA"/>
</dbReference>
<evidence type="ECO:0000313" key="3">
    <source>
        <dbReference type="Proteomes" id="UP000225548"/>
    </source>
</evidence>